<keyword evidence="3" id="KW-1185">Reference proteome</keyword>
<evidence type="ECO:0000313" key="2">
    <source>
        <dbReference type="EMBL" id="CAD6265325.1"/>
    </source>
</evidence>
<dbReference type="AlphaFoldDB" id="A0A811R5G8"/>
<gene>
    <name evidence="2" type="ORF">NCGR_LOCUS48630</name>
</gene>
<comment type="caution">
    <text evidence="2">The sequence shown here is derived from an EMBL/GenBank/DDBJ whole genome shotgun (WGS) entry which is preliminary data.</text>
</comment>
<organism evidence="2 3">
    <name type="scientific">Miscanthus lutarioriparius</name>
    <dbReference type="NCBI Taxonomy" id="422564"/>
    <lineage>
        <taxon>Eukaryota</taxon>
        <taxon>Viridiplantae</taxon>
        <taxon>Streptophyta</taxon>
        <taxon>Embryophyta</taxon>
        <taxon>Tracheophyta</taxon>
        <taxon>Spermatophyta</taxon>
        <taxon>Magnoliopsida</taxon>
        <taxon>Liliopsida</taxon>
        <taxon>Poales</taxon>
        <taxon>Poaceae</taxon>
        <taxon>PACMAD clade</taxon>
        <taxon>Panicoideae</taxon>
        <taxon>Andropogonodae</taxon>
        <taxon>Andropogoneae</taxon>
        <taxon>Saccharinae</taxon>
        <taxon>Miscanthus</taxon>
    </lineage>
</organism>
<name>A0A811R5G8_9POAL</name>
<reference evidence="2" key="1">
    <citation type="submission" date="2020-10" db="EMBL/GenBank/DDBJ databases">
        <authorList>
            <person name="Han B."/>
            <person name="Lu T."/>
            <person name="Zhao Q."/>
            <person name="Huang X."/>
            <person name="Zhao Y."/>
        </authorList>
    </citation>
    <scope>NUCLEOTIDE SEQUENCE</scope>
</reference>
<dbReference type="OrthoDB" id="27237at2759"/>
<dbReference type="GO" id="GO:0005634">
    <property type="term" value="C:nucleus"/>
    <property type="evidence" value="ECO:0007669"/>
    <property type="project" value="TreeGrafter"/>
</dbReference>
<dbReference type="InterPro" id="IPR010770">
    <property type="entry name" value="Ecd"/>
</dbReference>
<evidence type="ECO:0000256" key="1">
    <source>
        <dbReference type="SAM" id="MobiDB-lite"/>
    </source>
</evidence>
<evidence type="ECO:0000313" key="3">
    <source>
        <dbReference type="Proteomes" id="UP000604825"/>
    </source>
</evidence>
<dbReference type="Proteomes" id="UP000604825">
    <property type="component" value="Unassembled WGS sequence"/>
</dbReference>
<proteinExistence type="predicted"/>
<dbReference type="PANTHER" id="PTHR13060:SF0">
    <property type="entry name" value="PROTEIN ECDYSONELESS HOMOLOG"/>
    <property type="match status" value="1"/>
</dbReference>
<protein>
    <submittedName>
        <fullName evidence="2">Uncharacterized protein</fullName>
    </submittedName>
</protein>
<dbReference type="Pfam" id="PF07093">
    <property type="entry name" value="SGT1"/>
    <property type="match status" value="1"/>
</dbReference>
<accession>A0A811R5G8</accession>
<feature type="compositionally biased region" description="Acidic residues" evidence="1">
    <location>
        <begin position="253"/>
        <end position="274"/>
    </location>
</feature>
<feature type="region of interest" description="Disordered" evidence="1">
    <location>
        <begin position="287"/>
        <end position="320"/>
    </location>
</feature>
<sequence length="365" mass="40524">MGASLDDSTVYNHSSLYYNDMFNEWLAVLLFTLTRAFPDIAARAWDSDGEFLLIEAAFTLPRWLDPESAPNRVFIFRGELHILPPSLFPETPSLEAALAAVYDDSIDTRAADAIQAAIQRRIAGLPEKAAENLHTARVIVPAPVAKVLKEEPCLIARAVEGFYDRDIDTMKHAARMEKFLKGPGGEGVEMVIITVRMTRAMYAQLAQQNFQAPRGYPMPRREEGPEKWMEAELGMKIACGFEMMYQERRRQGEEDDSDEDNDFAEELGDKDVDDSFMESYSDALNKELSSTTLEKSFARAPRPETNNEGPSDDAATDAEMTPVDVDLNLVESILNSYSSQQGLPGPASNLLGLMGVKVPPDAKKS</sequence>
<dbReference type="EMBL" id="CAJGYO010000013">
    <property type="protein sequence ID" value="CAD6265325.1"/>
    <property type="molecule type" value="Genomic_DNA"/>
</dbReference>
<dbReference type="PANTHER" id="PTHR13060">
    <property type="entry name" value="SGT1 PROTEIN HSGT1 SUPPRESSOR OF GCR2"/>
    <property type="match status" value="1"/>
</dbReference>
<feature type="region of interest" description="Disordered" evidence="1">
    <location>
        <begin position="248"/>
        <end position="274"/>
    </location>
</feature>